<gene>
    <name evidence="3" type="ORF">GCM10009069_15620</name>
</gene>
<reference evidence="3" key="2">
    <citation type="submission" date="2020-09" db="EMBL/GenBank/DDBJ databases">
        <authorList>
            <person name="Sun Q."/>
            <person name="Kim S."/>
        </authorList>
    </citation>
    <scope>NUCLEOTIDE SEQUENCE</scope>
    <source>
        <strain evidence="3">KCTC 32513</strain>
    </source>
</reference>
<reference evidence="3" key="1">
    <citation type="journal article" date="2014" name="Int. J. Syst. Evol. Microbiol.">
        <title>Complete genome sequence of Corynebacterium casei LMG S-19264T (=DSM 44701T), isolated from a smear-ripened cheese.</title>
        <authorList>
            <consortium name="US DOE Joint Genome Institute (JGI-PGF)"/>
            <person name="Walter F."/>
            <person name="Albersmeier A."/>
            <person name="Kalinowski J."/>
            <person name="Ruckert C."/>
        </authorList>
    </citation>
    <scope>NUCLEOTIDE SEQUENCE</scope>
    <source>
        <strain evidence="3">KCTC 32513</strain>
    </source>
</reference>
<keyword evidence="4" id="KW-1185">Reference proteome</keyword>
<dbReference type="RefSeq" id="WP_189497137.1">
    <property type="nucleotide sequence ID" value="NZ_BMZH01000005.1"/>
</dbReference>
<dbReference type="AlphaFoldDB" id="A0A8J3CQ79"/>
<dbReference type="Proteomes" id="UP000634004">
    <property type="component" value="Unassembled WGS sequence"/>
</dbReference>
<evidence type="ECO:0000256" key="1">
    <source>
        <dbReference type="SAM" id="SignalP"/>
    </source>
</evidence>
<feature type="signal peptide" evidence="1">
    <location>
        <begin position="1"/>
        <end position="21"/>
    </location>
</feature>
<keyword evidence="1" id="KW-0732">Signal</keyword>
<comment type="caution">
    <text evidence="3">The sequence shown here is derived from an EMBL/GenBank/DDBJ whole genome shotgun (WGS) entry which is preliminary data.</text>
</comment>
<evidence type="ECO:0000313" key="4">
    <source>
        <dbReference type="Proteomes" id="UP000634004"/>
    </source>
</evidence>
<dbReference type="Pfam" id="PF10988">
    <property type="entry name" value="DUF2807"/>
    <property type="match status" value="1"/>
</dbReference>
<protein>
    <recommendedName>
        <fullName evidence="2">Putative auto-transporter adhesin head GIN domain-containing protein</fullName>
    </recommendedName>
</protein>
<evidence type="ECO:0000259" key="2">
    <source>
        <dbReference type="Pfam" id="PF10988"/>
    </source>
</evidence>
<name>A0A8J3CQ79_9PROT</name>
<feature type="domain" description="Putative auto-transporter adhesin head GIN" evidence="2">
    <location>
        <begin position="40"/>
        <end position="206"/>
    </location>
</feature>
<evidence type="ECO:0000313" key="3">
    <source>
        <dbReference type="EMBL" id="GHA93428.1"/>
    </source>
</evidence>
<sequence length="222" mass="23533">MKHLLAAGATVALLMAGSAHAHDSKHADRDVISDYDFAGFDSITIEGVYLLDVREGDTFSIRTEATEEDAKWQDVTLKGRTLSLGMKKSKSKRWTKNNNSNGVRAIITMPRLIDLEVAGVATGTISAFTGGNIDIDIAGVSELTLSGTCDHLDIDMAGVGEVDAEALKCDDVDADLGGVGTLSVYAANRIDASAGGLGSIEVYGDPEHRDIDDGFMSKVKIR</sequence>
<proteinExistence type="predicted"/>
<dbReference type="Gene3D" id="2.160.20.120">
    <property type="match status" value="1"/>
</dbReference>
<organism evidence="3 4">
    <name type="scientific">Algimonas arctica</name>
    <dbReference type="NCBI Taxonomy" id="1479486"/>
    <lineage>
        <taxon>Bacteria</taxon>
        <taxon>Pseudomonadati</taxon>
        <taxon>Pseudomonadota</taxon>
        <taxon>Alphaproteobacteria</taxon>
        <taxon>Maricaulales</taxon>
        <taxon>Robiginitomaculaceae</taxon>
        <taxon>Algimonas</taxon>
    </lineage>
</organism>
<dbReference type="EMBL" id="BMZH01000005">
    <property type="protein sequence ID" value="GHA93428.1"/>
    <property type="molecule type" value="Genomic_DNA"/>
</dbReference>
<accession>A0A8J3CQ79</accession>
<dbReference type="InterPro" id="IPR021255">
    <property type="entry name" value="DUF2807"/>
</dbReference>
<feature type="chain" id="PRO_5035294290" description="Putative auto-transporter adhesin head GIN domain-containing protein" evidence="1">
    <location>
        <begin position="22"/>
        <end position="222"/>
    </location>
</feature>